<dbReference type="EMBL" id="BSDR01000001">
    <property type="protein sequence ID" value="GLI35430.1"/>
    <property type="molecule type" value="Genomic_DNA"/>
</dbReference>
<dbReference type="InterPro" id="IPR042047">
    <property type="entry name" value="SleB_dom1"/>
</dbReference>
<name>A0A9W6L9P7_9BACT</name>
<organism evidence="2 3">
    <name type="scientific">Desulforhabdus amnigena</name>
    <dbReference type="NCBI Taxonomy" id="40218"/>
    <lineage>
        <taxon>Bacteria</taxon>
        <taxon>Pseudomonadati</taxon>
        <taxon>Thermodesulfobacteriota</taxon>
        <taxon>Syntrophobacteria</taxon>
        <taxon>Syntrophobacterales</taxon>
        <taxon>Syntrophobacteraceae</taxon>
        <taxon>Desulforhabdus</taxon>
    </lineage>
</organism>
<sequence length="145" mass="16019">MVMLSLQELGDAELLARCIYGEARGEGLNGMIAVGHVVMNRYDAGGRYGVGLKGVILKPRQFSCFNSDDPNFKQITQREMVGDLISVCRSVADLLLEMTPGARRKEDPTHGATHYHAASIRPYWAGSSNMTFCVKIGNHLFWKEG</sequence>
<evidence type="ECO:0000313" key="3">
    <source>
        <dbReference type="Proteomes" id="UP001144372"/>
    </source>
</evidence>
<proteinExistence type="predicted"/>
<dbReference type="InterPro" id="IPR011105">
    <property type="entry name" value="Cell_wall_hydrolase_SleB"/>
</dbReference>
<dbReference type="Gene3D" id="1.10.10.2520">
    <property type="entry name" value="Cell wall hydrolase SleB, domain 1"/>
    <property type="match status" value="1"/>
</dbReference>
<reference evidence="2" key="1">
    <citation type="submission" date="2022-12" db="EMBL/GenBank/DDBJ databases">
        <title>Reference genome sequencing for broad-spectrum identification of bacterial and archaeal isolates by mass spectrometry.</title>
        <authorList>
            <person name="Sekiguchi Y."/>
            <person name="Tourlousse D.M."/>
        </authorList>
    </citation>
    <scope>NUCLEOTIDE SEQUENCE</scope>
    <source>
        <strain evidence="2">ASRB1</strain>
    </source>
</reference>
<keyword evidence="3" id="KW-1185">Reference proteome</keyword>
<dbReference type="Proteomes" id="UP001144372">
    <property type="component" value="Unassembled WGS sequence"/>
</dbReference>
<dbReference type="Pfam" id="PF07486">
    <property type="entry name" value="Hydrolase_2"/>
    <property type="match status" value="1"/>
</dbReference>
<gene>
    <name evidence="2" type="ORF">DAMNIGENAA_28630</name>
</gene>
<evidence type="ECO:0000259" key="1">
    <source>
        <dbReference type="Pfam" id="PF07486"/>
    </source>
</evidence>
<dbReference type="RefSeq" id="WP_281795237.1">
    <property type="nucleotide sequence ID" value="NZ_BSDR01000001.1"/>
</dbReference>
<protein>
    <recommendedName>
        <fullName evidence="1">Cell wall hydrolase SleB domain-containing protein</fullName>
    </recommendedName>
</protein>
<dbReference type="GO" id="GO:0016787">
    <property type="term" value="F:hydrolase activity"/>
    <property type="evidence" value="ECO:0007669"/>
    <property type="project" value="InterPro"/>
</dbReference>
<feature type="domain" description="Cell wall hydrolase SleB" evidence="1">
    <location>
        <begin position="25"/>
        <end position="141"/>
    </location>
</feature>
<dbReference type="AlphaFoldDB" id="A0A9W6L9P7"/>
<accession>A0A9W6L9P7</accession>
<evidence type="ECO:0000313" key="2">
    <source>
        <dbReference type="EMBL" id="GLI35430.1"/>
    </source>
</evidence>
<comment type="caution">
    <text evidence="2">The sequence shown here is derived from an EMBL/GenBank/DDBJ whole genome shotgun (WGS) entry which is preliminary data.</text>
</comment>